<dbReference type="Proteomes" id="UP000006701">
    <property type="component" value="Unassembled WGS sequence"/>
</dbReference>
<dbReference type="PROSITE" id="PS50089">
    <property type="entry name" value="ZF_RING_2"/>
    <property type="match status" value="1"/>
</dbReference>
<evidence type="ECO:0000256" key="4">
    <source>
        <dbReference type="PROSITE-ProRule" id="PRU00175"/>
    </source>
</evidence>
<sequence length="433" mass="47957">MAHTLFPLASVLGRSNSIPITPTNQVQRIYILTDFSVVLFAGAMDFYLRCNALKCRTPLKEQAVVTTCSHIFCLHCADNLGLSRPTHGERRCPACQTVLVNPDDAASTVLNPSEDYKTSVLSGLDPTTIMECASRALAFWAYQTTQEMYVVVPCPLPTFDTILTRRRFYQEYLGKTLTDKYTTLNTEMDRVIHNANTEISTLQNRLNDMQTTQDQLRKKNQELVDLYREKCKKFAQITNLYNLLKSRAMRSQMQTAASDTVSQALGSLATTANQPLPSGLSKSGNISRPPQTPLSRQSNPFPINVEGVEQLHRHQRSGTGSSKGVNQKAHNAAMPPPAIANNLRNRGIPNATPQHRTRLPGPIRPSTGMSNLPQDSVMFERFHDRELTGRYANNGNTLVSRERLSLLAPNSAVTNPAGNGPSLRSSLFENGLI</sequence>
<dbReference type="InterPro" id="IPR042448">
    <property type="entry name" value="CCNB1IP1"/>
</dbReference>
<dbReference type="InterPro" id="IPR017907">
    <property type="entry name" value="Znf_RING_CS"/>
</dbReference>
<feature type="coiled-coil region" evidence="5">
    <location>
        <begin position="192"/>
        <end position="229"/>
    </location>
</feature>
<dbReference type="HOGENOM" id="CLU_049340_0_2_1"/>
<dbReference type="GeneID" id="4700357"/>
<proteinExistence type="predicted"/>
<dbReference type="VEuPathDB" id="FungiDB:ACLA_084400"/>
<dbReference type="EMBL" id="DS027060">
    <property type="protein sequence ID" value="EAW06745.1"/>
    <property type="molecule type" value="Genomic_DNA"/>
</dbReference>
<keyword evidence="9" id="KW-1185">Reference proteome</keyword>
<feature type="region of interest" description="Disordered" evidence="6">
    <location>
        <begin position="272"/>
        <end position="374"/>
    </location>
</feature>
<protein>
    <recommendedName>
        <fullName evidence="7">RING-type domain-containing protein</fullName>
    </recommendedName>
</protein>
<gene>
    <name evidence="8" type="ORF">ACLA_084400</name>
</gene>
<organism evidence="8 9">
    <name type="scientific">Aspergillus clavatus (strain ATCC 1007 / CBS 513.65 / DSM 816 / NCTC 3887 / NRRL 1 / QM 1276 / 107)</name>
    <dbReference type="NCBI Taxonomy" id="344612"/>
    <lineage>
        <taxon>Eukaryota</taxon>
        <taxon>Fungi</taxon>
        <taxon>Dikarya</taxon>
        <taxon>Ascomycota</taxon>
        <taxon>Pezizomycotina</taxon>
        <taxon>Eurotiomycetes</taxon>
        <taxon>Eurotiomycetidae</taxon>
        <taxon>Eurotiales</taxon>
        <taxon>Aspergillaceae</taxon>
        <taxon>Aspergillus</taxon>
        <taxon>Aspergillus subgen. Fumigati</taxon>
    </lineage>
</organism>
<evidence type="ECO:0000256" key="2">
    <source>
        <dbReference type="ARBA" id="ARBA00022771"/>
    </source>
</evidence>
<keyword evidence="2 4" id="KW-0863">Zinc-finger</keyword>
<dbReference type="OrthoDB" id="441210at2759"/>
<feature type="domain" description="RING-type" evidence="7">
    <location>
        <begin position="55"/>
        <end position="96"/>
    </location>
</feature>
<evidence type="ECO:0000256" key="5">
    <source>
        <dbReference type="SAM" id="Coils"/>
    </source>
</evidence>
<dbReference type="RefSeq" id="XP_001268171.1">
    <property type="nucleotide sequence ID" value="XM_001268170.1"/>
</dbReference>
<dbReference type="PROSITE" id="PS00518">
    <property type="entry name" value="ZF_RING_1"/>
    <property type="match status" value="1"/>
</dbReference>
<accession>A1CTV8</accession>
<dbReference type="InterPro" id="IPR013083">
    <property type="entry name" value="Znf_RING/FYVE/PHD"/>
</dbReference>
<dbReference type="GO" id="GO:0008270">
    <property type="term" value="F:zinc ion binding"/>
    <property type="evidence" value="ECO:0007669"/>
    <property type="project" value="UniProtKB-KW"/>
</dbReference>
<feature type="region of interest" description="Disordered" evidence="6">
    <location>
        <begin position="412"/>
        <end position="433"/>
    </location>
</feature>
<evidence type="ECO:0000313" key="9">
    <source>
        <dbReference type="Proteomes" id="UP000006701"/>
    </source>
</evidence>
<keyword evidence="3" id="KW-0862">Zinc</keyword>
<dbReference type="PANTHER" id="PTHR14305:SF0">
    <property type="entry name" value="E3 UBIQUITIN-PROTEIN LIGASE CCNB1IP1"/>
    <property type="match status" value="1"/>
</dbReference>
<dbReference type="AlphaFoldDB" id="A1CTV8"/>
<dbReference type="GO" id="GO:0000795">
    <property type="term" value="C:synaptonemal complex"/>
    <property type="evidence" value="ECO:0007669"/>
    <property type="project" value="InterPro"/>
</dbReference>
<feature type="compositionally biased region" description="Polar residues" evidence="6">
    <location>
        <begin position="272"/>
        <end position="301"/>
    </location>
</feature>
<name>A1CTV8_ASPCL</name>
<evidence type="ECO:0000256" key="6">
    <source>
        <dbReference type="SAM" id="MobiDB-lite"/>
    </source>
</evidence>
<dbReference type="InterPro" id="IPR001841">
    <property type="entry name" value="Znf_RING"/>
</dbReference>
<dbReference type="Gene3D" id="3.30.40.10">
    <property type="entry name" value="Zinc/RING finger domain, C3HC4 (zinc finger)"/>
    <property type="match status" value="1"/>
</dbReference>
<reference evidence="8 9" key="1">
    <citation type="journal article" date="2008" name="PLoS Genet.">
        <title>Genomic islands in the pathogenic filamentous fungus Aspergillus fumigatus.</title>
        <authorList>
            <person name="Fedorova N.D."/>
            <person name="Khaldi N."/>
            <person name="Joardar V.S."/>
            <person name="Maiti R."/>
            <person name="Amedeo P."/>
            <person name="Anderson M.J."/>
            <person name="Crabtree J."/>
            <person name="Silva J.C."/>
            <person name="Badger J.H."/>
            <person name="Albarraq A."/>
            <person name="Angiuoli S."/>
            <person name="Bussey H."/>
            <person name="Bowyer P."/>
            <person name="Cotty P.J."/>
            <person name="Dyer P.S."/>
            <person name="Egan A."/>
            <person name="Galens K."/>
            <person name="Fraser-Liggett C.M."/>
            <person name="Haas B.J."/>
            <person name="Inman J.M."/>
            <person name="Kent R."/>
            <person name="Lemieux S."/>
            <person name="Malavazi I."/>
            <person name="Orvis J."/>
            <person name="Roemer T."/>
            <person name="Ronning C.M."/>
            <person name="Sundaram J.P."/>
            <person name="Sutton G."/>
            <person name="Turner G."/>
            <person name="Venter J.C."/>
            <person name="White O.R."/>
            <person name="Whitty B.R."/>
            <person name="Youngman P."/>
            <person name="Wolfe K.H."/>
            <person name="Goldman G.H."/>
            <person name="Wortman J.R."/>
            <person name="Jiang B."/>
            <person name="Denning D.W."/>
            <person name="Nierman W.C."/>
        </authorList>
    </citation>
    <scope>NUCLEOTIDE SEQUENCE [LARGE SCALE GENOMIC DNA]</scope>
    <source>
        <strain evidence="9">ATCC 1007 / CBS 513.65 / DSM 816 / NCTC 3887 / NRRL 1</strain>
    </source>
</reference>
<dbReference type="KEGG" id="act:ACLA_084400"/>
<dbReference type="PANTHER" id="PTHR14305">
    <property type="entry name" value="E3 UBIQUITIN-PROTEIN LIGASE CCNB1IP1"/>
    <property type="match status" value="1"/>
</dbReference>
<dbReference type="GO" id="GO:0007131">
    <property type="term" value="P:reciprocal meiotic recombination"/>
    <property type="evidence" value="ECO:0007669"/>
    <property type="project" value="InterPro"/>
</dbReference>
<dbReference type="STRING" id="344612.A1CTV8"/>
<evidence type="ECO:0000256" key="1">
    <source>
        <dbReference type="ARBA" id="ARBA00022723"/>
    </source>
</evidence>
<keyword evidence="1" id="KW-0479">Metal-binding</keyword>
<dbReference type="OMA" id="CHGCAES"/>
<dbReference type="SUPFAM" id="SSF57850">
    <property type="entry name" value="RING/U-box"/>
    <property type="match status" value="1"/>
</dbReference>
<keyword evidence="5" id="KW-0175">Coiled coil</keyword>
<evidence type="ECO:0000259" key="7">
    <source>
        <dbReference type="PROSITE" id="PS50089"/>
    </source>
</evidence>
<dbReference type="GO" id="GO:0061630">
    <property type="term" value="F:ubiquitin protein ligase activity"/>
    <property type="evidence" value="ECO:0007669"/>
    <property type="project" value="InterPro"/>
</dbReference>
<dbReference type="Pfam" id="PF14634">
    <property type="entry name" value="zf-RING_5"/>
    <property type="match status" value="1"/>
</dbReference>
<evidence type="ECO:0000256" key="3">
    <source>
        <dbReference type="ARBA" id="ARBA00022833"/>
    </source>
</evidence>
<evidence type="ECO:0000313" key="8">
    <source>
        <dbReference type="EMBL" id="EAW06745.1"/>
    </source>
</evidence>
<dbReference type="eggNOG" id="ENOG502RMFV">
    <property type="taxonomic scope" value="Eukaryota"/>
</dbReference>